<evidence type="ECO:0000259" key="2">
    <source>
        <dbReference type="SMART" id="SM00458"/>
    </source>
</evidence>
<dbReference type="RefSeq" id="WP_142218981.1">
    <property type="nucleotide sequence ID" value="NZ_JBPJFI010000001.1"/>
</dbReference>
<feature type="domain" description="Ricin B lectin" evidence="2">
    <location>
        <begin position="377"/>
        <end position="502"/>
    </location>
</feature>
<feature type="region of interest" description="Disordered" evidence="1">
    <location>
        <begin position="280"/>
        <end position="302"/>
    </location>
</feature>
<comment type="caution">
    <text evidence="3">The sequence shown here is derived from an EMBL/GenBank/DDBJ whole genome shotgun (WGS) entry which is preliminary data.</text>
</comment>
<dbReference type="SMART" id="SM00458">
    <property type="entry name" value="RICIN"/>
    <property type="match status" value="1"/>
</dbReference>
<feature type="compositionally biased region" description="Pro residues" evidence="1">
    <location>
        <begin position="1"/>
        <end position="16"/>
    </location>
</feature>
<proteinExistence type="predicted"/>
<feature type="compositionally biased region" description="Gly residues" evidence="1">
    <location>
        <begin position="567"/>
        <end position="583"/>
    </location>
</feature>
<dbReference type="EMBL" id="VFNX01000001">
    <property type="protein sequence ID" value="TQL00597.1"/>
    <property type="molecule type" value="Genomic_DNA"/>
</dbReference>
<dbReference type="AlphaFoldDB" id="A0A542UNM0"/>
<evidence type="ECO:0000256" key="1">
    <source>
        <dbReference type="SAM" id="MobiDB-lite"/>
    </source>
</evidence>
<protein>
    <submittedName>
        <fullName evidence="3">Ricin-type beta-trefoil lectin protein</fullName>
    </submittedName>
</protein>
<dbReference type="InterPro" id="IPR000772">
    <property type="entry name" value="Ricin_B_lectin"/>
</dbReference>
<sequence>MQSPHPPRPPYPPLPGSPGESDRDLAARLGGPHAAHHHAVALLLARHWRAARDYAVVCLASAGPAPQLVATAAFHEVLGRTAGGAAGGALRPHLLVAVRDIVRAWAADDVACATLPELRKPTGGRGLRAAKPGTPERRQLAERAFRALPGASQCLLWHTEVEAEPINIPAGLLGIDPATATAALEQAREQFRAGCVRAHRELAPTKECRFYNRLLDVPMRRGGALLPDVRQHLTACAYCRHAAETFGLVDDGLGLLLAETVLGWGARRYLDSRPGRGAAEDLPCAPVPGQGEARGAGRHRTGPANRHRAALAIGVGLTSLALLVTVLAARSWSDDNGVPVPGATWGAPAGHTTRPGDTGARAANSSAASAGEPAEVARGGLRGLESGRCLDVRGDTVRAGAGVVLAPCTSAASQQWSYQDDGLLRSAADPSLCLAADPGAKSVVLAGCVVHAGEVAYDITVRGEILPRRHEDLALAPGSGDTSASVALEPRDGSPDQRWVLEPAADGAGRPDAAPGGPGAPGVPGVPVRSGGAGDGGADAPAGSQAGSSAGDGLSTGDAGDPVHGFTSGGVPEGVAGGPGDPGESGQAEETRIAQVGTGHDRRRTGSMSPVRAVRAVHRVLPPVAGTAAVVPATVGTLLR</sequence>
<gene>
    <name evidence="3" type="ORF">FB563_5700</name>
</gene>
<dbReference type="Proteomes" id="UP000318103">
    <property type="component" value="Unassembled WGS sequence"/>
</dbReference>
<evidence type="ECO:0000313" key="3">
    <source>
        <dbReference type="EMBL" id="TQL00597.1"/>
    </source>
</evidence>
<organism evidence="3 4">
    <name type="scientific">Streptomyces puniciscabiei</name>
    <dbReference type="NCBI Taxonomy" id="164348"/>
    <lineage>
        <taxon>Bacteria</taxon>
        <taxon>Bacillati</taxon>
        <taxon>Actinomycetota</taxon>
        <taxon>Actinomycetes</taxon>
        <taxon>Kitasatosporales</taxon>
        <taxon>Streptomycetaceae</taxon>
        <taxon>Streptomyces</taxon>
    </lineage>
</organism>
<dbReference type="Gene3D" id="2.80.10.50">
    <property type="match status" value="1"/>
</dbReference>
<dbReference type="InterPro" id="IPR035992">
    <property type="entry name" value="Ricin_B-like_lectins"/>
</dbReference>
<reference evidence="3 4" key="1">
    <citation type="submission" date="2019-06" db="EMBL/GenBank/DDBJ databases">
        <title>Sequencing the genomes of 1000 actinobacteria strains.</title>
        <authorList>
            <person name="Klenk H.-P."/>
        </authorList>
    </citation>
    <scope>NUCLEOTIDE SEQUENCE [LARGE SCALE GENOMIC DNA]</scope>
    <source>
        <strain evidence="3 4">DSM 41929</strain>
    </source>
</reference>
<feature type="region of interest" description="Disordered" evidence="1">
    <location>
        <begin position="474"/>
        <end position="610"/>
    </location>
</feature>
<feature type="region of interest" description="Disordered" evidence="1">
    <location>
        <begin position="340"/>
        <end position="374"/>
    </location>
</feature>
<keyword evidence="3" id="KW-0430">Lectin</keyword>
<dbReference type="OrthoDB" id="5056661at2"/>
<feature type="compositionally biased region" description="Low complexity" evidence="1">
    <location>
        <begin position="503"/>
        <end position="515"/>
    </location>
</feature>
<dbReference type="Pfam" id="PF00652">
    <property type="entry name" value="Ricin_B_lectin"/>
    <property type="match status" value="1"/>
</dbReference>
<dbReference type="GO" id="GO:0030246">
    <property type="term" value="F:carbohydrate binding"/>
    <property type="evidence" value="ECO:0007669"/>
    <property type="project" value="UniProtKB-KW"/>
</dbReference>
<accession>A0A542UNM0</accession>
<evidence type="ECO:0000313" key="4">
    <source>
        <dbReference type="Proteomes" id="UP000318103"/>
    </source>
</evidence>
<feature type="region of interest" description="Disordered" evidence="1">
    <location>
        <begin position="1"/>
        <end position="27"/>
    </location>
</feature>
<dbReference type="PROSITE" id="PS50231">
    <property type="entry name" value="RICIN_B_LECTIN"/>
    <property type="match status" value="1"/>
</dbReference>
<name>A0A542UNM0_9ACTN</name>
<feature type="compositionally biased region" description="Low complexity" evidence="1">
    <location>
        <begin position="538"/>
        <end position="553"/>
    </location>
</feature>
<keyword evidence="4" id="KW-1185">Reference proteome</keyword>
<dbReference type="SUPFAM" id="SSF50370">
    <property type="entry name" value="Ricin B-like lectins"/>
    <property type="match status" value="1"/>
</dbReference>
<feature type="compositionally biased region" description="Low complexity" evidence="1">
    <location>
        <begin position="359"/>
        <end position="374"/>
    </location>
</feature>